<dbReference type="InterPro" id="IPR036638">
    <property type="entry name" value="HLH_DNA-bd_sf"/>
</dbReference>
<dbReference type="Proteomes" id="UP001207626">
    <property type="component" value="Unassembled WGS sequence"/>
</dbReference>
<dbReference type="SUPFAM" id="SSF140500">
    <property type="entry name" value="BAS1536-like"/>
    <property type="match status" value="1"/>
</dbReference>
<dbReference type="InterPro" id="IPR018540">
    <property type="entry name" value="Spo0E-like"/>
</dbReference>
<dbReference type="EMBL" id="JAMDLW010000023">
    <property type="protein sequence ID" value="MCY9521525.1"/>
    <property type="molecule type" value="Genomic_DNA"/>
</dbReference>
<keyword evidence="2" id="KW-1185">Reference proteome</keyword>
<name>A0ABT4DWA2_9BACL</name>
<sequence length="93" mass="10841">MIHKHGPKENKQMRSEDELLQKIEDKRNQLLSATLYGKCLTDEDIVQLSQELDIYIVRFQQQMDLQRKKHSLSYKGVTQNEGMIHAFAGVHGM</sequence>
<dbReference type="Gene3D" id="4.10.280.10">
    <property type="entry name" value="Helix-loop-helix DNA-binding domain"/>
    <property type="match status" value="1"/>
</dbReference>
<comment type="caution">
    <text evidence="1">The sequence shown here is derived from an EMBL/GenBank/DDBJ whole genome shotgun (WGS) entry which is preliminary data.</text>
</comment>
<organism evidence="1 2">
    <name type="scientific">Paenibacillus apiarius</name>
    <dbReference type="NCBI Taxonomy" id="46240"/>
    <lineage>
        <taxon>Bacteria</taxon>
        <taxon>Bacillati</taxon>
        <taxon>Bacillota</taxon>
        <taxon>Bacilli</taxon>
        <taxon>Bacillales</taxon>
        <taxon>Paenibacillaceae</taxon>
        <taxon>Paenibacillus</taxon>
    </lineage>
</organism>
<proteinExistence type="predicted"/>
<accession>A0ABT4DWA2</accession>
<gene>
    <name evidence="1" type="ORF">M5X09_17935</name>
</gene>
<dbReference type="Pfam" id="PF09388">
    <property type="entry name" value="SpoOE-like"/>
    <property type="match status" value="1"/>
</dbReference>
<dbReference type="InterPro" id="IPR037208">
    <property type="entry name" value="Spo0E-like_sf"/>
</dbReference>
<evidence type="ECO:0000313" key="2">
    <source>
        <dbReference type="Proteomes" id="UP001207626"/>
    </source>
</evidence>
<dbReference type="GeneID" id="77004875"/>
<reference evidence="1 2" key="1">
    <citation type="submission" date="2022-05" db="EMBL/GenBank/DDBJ databases">
        <title>Genome Sequencing of Bee-Associated Microbes.</title>
        <authorList>
            <person name="Dunlap C."/>
        </authorList>
    </citation>
    <scope>NUCLEOTIDE SEQUENCE [LARGE SCALE GENOMIC DNA]</scope>
    <source>
        <strain evidence="1 2">NRRL NRS-1438</strain>
    </source>
</reference>
<protein>
    <submittedName>
        <fullName evidence="1">Aspartyl-phosphate phosphatase Spo0E family protein</fullName>
    </submittedName>
</protein>
<dbReference type="RefSeq" id="WP_240463785.1">
    <property type="nucleotide sequence ID" value="NZ_JAFFHZ010000001.1"/>
</dbReference>
<evidence type="ECO:0000313" key="1">
    <source>
        <dbReference type="EMBL" id="MCY9521525.1"/>
    </source>
</evidence>